<dbReference type="RefSeq" id="XP_029641090.1">
    <property type="nucleotide sequence ID" value="XM_029785230.2"/>
</dbReference>
<feature type="transmembrane region" description="Helical" evidence="5">
    <location>
        <begin position="456"/>
        <end position="476"/>
    </location>
</feature>
<name>A0A6P7SS09_9MOLL</name>
<feature type="transmembrane region" description="Helical" evidence="5">
    <location>
        <begin position="159"/>
        <end position="177"/>
    </location>
</feature>
<feature type="transmembrane region" description="Helical" evidence="5">
    <location>
        <begin position="21"/>
        <end position="42"/>
    </location>
</feature>
<dbReference type="SUPFAM" id="SSF103473">
    <property type="entry name" value="MFS general substrate transporter"/>
    <property type="match status" value="1"/>
</dbReference>
<dbReference type="InterPro" id="IPR020846">
    <property type="entry name" value="MFS_dom"/>
</dbReference>
<feature type="transmembrane region" description="Helical" evidence="5">
    <location>
        <begin position="217"/>
        <end position="237"/>
    </location>
</feature>
<feature type="transmembrane region" description="Helical" evidence="5">
    <location>
        <begin position="189"/>
        <end position="210"/>
    </location>
</feature>
<feature type="transmembrane region" description="Helical" evidence="5">
    <location>
        <begin position="243"/>
        <end position="263"/>
    </location>
</feature>
<keyword evidence="4 5" id="KW-0472">Membrane</keyword>
<evidence type="ECO:0000256" key="3">
    <source>
        <dbReference type="ARBA" id="ARBA00022989"/>
    </source>
</evidence>
<organism evidence="7 8">
    <name type="scientific">Octopus sinensis</name>
    <name type="common">East Asian common octopus</name>
    <dbReference type="NCBI Taxonomy" id="2607531"/>
    <lineage>
        <taxon>Eukaryota</taxon>
        <taxon>Metazoa</taxon>
        <taxon>Spiralia</taxon>
        <taxon>Lophotrochozoa</taxon>
        <taxon>Mollusca</taxon>
        <taxon>Cephalopoda</taxon>
        <taxon>Coleoidea</taxon>
        <taxon>Octopodiformes</taxon>
        <taxon>Octopoda</taxon>
        <taxon>Incirrata</taxon>
        <taxon>Octopodidae</taxon>
        <taxon>Octopus</taxon>
    </lineage>
</organism>
<sequence>MDSEVVISSIGGFGRYQKIQLAIFSVPWIGGGLQLALAIFILRVPAFRCAIPGWENDTYKVQSDTHAWYINHSLPSDNRKCKVYQFNYSDFNDWNSSKEVNCHAWVYDKSSVPSTAASDLNFVCHRTVFISTINMLLMAGVFVGSLFFGTFSDQKGRKLSLYLALLLSIVTVLPLYFVGSFEALATLRFFAGSSGASIFMVAFILAIEIVPHSHRSLVGLFSHIAFATGQIAMAGIAYLIRDWHLLCLAASLIFLPFFLYWFIIDESPRWLISNSKFEEAKDIFEKIAKRNKAVFTPSSLQQSQETTSQITDQTKPTQKVSLFHLFKSRILLIRCAIISFNWMVVNMVFFGLLFGVGELGLNIYFSTFLFAAVEFPAYIFLYFTLDRWGRKPLYCSLILLCGVACASSSFVYVWGKDLFGLTIFLALIGKFSVSGASTVISNIASELLPTVIRNTAFGLCSCLGRLGGMSAPYITLLSNYIPTKFGKSLPLILFGVAALIAGFLSLALPETLGENLPDTIEDGEKFGRKEKDNATKENIAIITFKKYESM</sequence>
<feature type="transmembrane region" description="Helical" evidence="5">
    <location>
        <begin position="488"/>
        <end position="508"/>
    </location>
</feature>
<dbReference type="KEGG" id="osn:115215883"/>
<dbReference type="GO" id="GO:0016020">
    <property type="term" value="C:membrane"/>
    <property type="evidence" value="ECO:0007669"/>
    <property type="project" value="UniProtKB-SubCell"/>
</dbReference>
<evidence type="ECO:0000256" key="2">
    <source>
        <dbReference type="ARBA" id="ARBA00022692"/>
    </source>
</evidence>
<dbReference type="Pfam" id="PF00083">
    <property type="entry name" value="Sugar_tr"/>
    <property type="match status" value="1"/>
</dbReference>
<evidence type="ECO:0000256" key="5">
    <source>
        <dbReference type="SAM" id="Phobius"/>
    </source>
</evidence>
<dbReference type="PANTHER" id="PTHR24064">
    <property type="entry name" value="SOLUTE CARRIER FAMILY 22 MEMBER"/>
    <property type="match status" value="1"/>
</dbReference>
<feature type="transmembrane region" description="Helical" evidence="5">
    <location>
        <begin position="128"/>
        <end position="147"/>
    </location>
</feature>
<reference evidence="8" key="1">
    <citation type="submission" date="2025-08" db="UniProtKB">
        <authorList>
            <consortium name="RefSeq"/>
        </authorList>
    </citation>
    <scope>IDENTIFICATION</scope>
</reference>
<evidence type="ECO:0000313" key="8">
    <source>
        <dbReference type="RefSeq" id="XP_029641090.1"/>
    </source>
</evidence>
<evidence type="ECO:0000259" key="6">
    <source>
        <dbReference type="PROSITE" id="PS50850"/>
    </source>
</evidence>
<feature type="transmembrane region" description="Helical" evidence="5">
    <location>
        <begin position="421"/>
        <end position="444"/>
    </location>
</feature>
<keyword evidence="7" id="KW-1185">Reference proteome</keyword>
<comment type="subcellular location">
    <subcellularLocation>
        <location evidence="1">Membrane</location>
        <topology evidence="1">Multi-pass membrane protein</topology>
    </subcellularLocation>
</comment>
<feature type="transmembrane region" description="Helical" evidence="5">
    <location>
        <begin position="363"/>
        <end position="385"/>
    </location>
</feature>
<dbReference type="InterPro" id="IPR005828">
    <property type="entry name" value="MFS_sugar_transport-like"/>
</dbReference>
<keyword evidence="2 5" id="KW-0812">Transmembrane</keyword>
<evidence type="ECO:0000313" key="7">
    <source>
        <dbReference type="Proteomes" id="UP000515154"/>
    </source>
</evidence>
<feature type="transmembrane region" description="Helical" evidence="5">
    <location>
        <begin position="331"/>
        <end position="357"/>
    </location>
</feature>
<dbReference type="Gene3D" id="1.20.1250.20">
    <property type="entry name" value="MFS general substrate transporter like domains"/>
    <property type="match status" value="1"/>
</dbReference>
<evidence type="ECO:0000256" key="4">
    <source>
        <dbReference type="ARBA" id="ARBA00023136"/>
    </source>
</evidence>
<evidence type="ECO:0000256" key="1">
    <source>
        <dbReference type="ARBA" id="ARBA00004141"/>
    </source>
</evidence>
<feature type="transmembrane region" description="Helical" evidence="5">
    <location>
        <begin position="397"/>
        <end position="415"/>
    </location>
</feature>
<proteinExistence type="predicted"/>
<dbReference type="PROSITE" id="PS50850">
    <property type="entry name" value="MFS"/>
    <property type="match status" value="1"/>
</dbReference>
<dbReference type="GO" id="GO:0022857">
    <property type="term" value="F:transmembrane transporter activity"/>
    <property type="evidence" value="ECO:0007669"/>
    <property type="project" value="InterPro"/>
</dbReference>
<dbReference type="CDD" id="cd17317">
    <property type="entry name" value="MFS_SLC22"/>
    <property type="match status" value="1"/>
</dbReference>
<keyword evidence="3 5" id="KW-1133">Transmembrane helix</keyword>
<dbReference type="Proteomes" id="UP000515154">
    <property type="component" value="Linkage group LG9"/>
</dbReference>
<protein>
    <submittedName>
        <fullName evidence="8">Organic cation transporter protein-like isoform X1</fullName>
    </submittedName>
</protein>
<feature type="domain" description="Major facilitator superfamily (MFS) profile" evidence="6">
    <location>
        <begin position="82"/>
        <end position="513"/>
    </location>
</feature>
<dbReference type="AlphaFoldDB" id="A0A6P7SS09"/>
<gene>
    <name evidence="8" type="primary">LOC115215883</name>
</gene>
<accession>A0A6P7SS09</accession>
<dbReference type="InterPro" id="IPR036259">
    <property type="entry name" value="MFS_trans_sf"/>
</dbReference>